<dbReference type="PROSITE" id="PS50994">
    <property type="entry name" value="INTEGRASE"/>
    <property type="match status" value="1"/>
</dbReference>
<dbReference type="SUPFAM" id="SSF53098">
    <property type="entry name" value="Ribonuclease H-like"/>
    <property type="match status" value="1"/>
</dbReference>
<evidence type="ECO:0000259" key="1">
    <source>
        <dbReference type="PROSITE" id="PS50994"/>
    </source>
</evidence>
<dbReference type="AlphaFoldDB" id="A0A438BUH7"/>
<dbReference type="InterPro" id="IPR050951">
    <property type="entry name" value="Retrovirus_Pol_polyprotein"/>
</dbReference>
<accession>A0A438BUH7</accession>
<dbReference type="Proteomes" id="UP000288805">
    <property type="component" value="Unassembled WGS sequence"/>
</dbReference>
<dbReference type="InterPro" id="IPR001584">
    <property type="entry name" value="Integrase_cat-core"/>
</dbReference>
<evidence type="ECO:0000313" key="2">
    <source>
        <dbReference type="EMBL" id="RVW14622.1"/>
    </source>
</evidence>
<proteinExistence type="predicted"/>
<protein>
    <recommendedName>
        <fullName evidence="1">Integrase catalytic domain-containing protein</fullName>
    </recommendedName>
</protein>
<dbReference type="InterPro" id="IPR043502">
    <property type="entry name" value="DNA/RNA_pol_sf"/>
</dbReference>
<dbReference type="EMBL" id="QGNW01002615">
    <property type="protein sequence ID" value="RVW14622.1"/>
    <property type="molecule type" value="Genomic_DNA"/>
</dbReference>
<dbReference type="InterPro" id="IPR036397">
    <property type="entry name" value="RNaseH_sf"/>
</dbReference>
<organism evidence="2 3">
    <name type="scientific">Vitis vinifera</name>
    <name type="common">Grape</name>
    <dbReference type="NCBI Taxonomy" id="29760"/>
    <lineage>
        <taxon>Eukaryota</taxon>
        <taxon>Viridiplantae</taxon>
        <taxon>Streptophyta</taxon>
        <taxon>Embryophyta</taxon>
        <taxon>Tracheophyta</taxon>
        <taxon>Spermatophyta</taxon>
        <taxon>Magnoliopsida</taxon>
        <taxon>eudicotyledons</taxon>
        <taxon>Gunneridae</taxon>
        <taxon>Pentapetalae</taxon>
        <taxon>rosids</taxon>
        <taxon>Vitales</taxon>
        <taxon>Vitaceae</taxon>
        <taxon>Viteae</taxon>
        <taxon>Vitis</taxon>
    </lineage>
</organism>
<dbReference type="GO" id="GO:0003676">
    <property type="term" value="F:nucleic acid binding"/>
    <property type="evidence" value="ECO:0007669"/>
    <property type="project" value="InterPro"/>
</dbReference>
<comment type="caution">
    <text evidence="2">The sequence shown here is derived from an EMBL/GenBank/DDBJ whole genome shotgun (WGS) entry which is preliminary data.</text>
</comment>
<reference evidence="2 3" key="1">
    <citation type="journal article" date="2018" name="PLoS Genet.">
        <title>Population sequencing reveals clonal diversity and ancestral inbreeding in the grapevine cultivar Chardonnay.</title>
        <authorList>
            <person name="Roach M.J."/>
            <person name="Johnson D.L."/>
            <person name="Bohlmann J."/>
            <person name="van Vuuren H.J."/>
            <person name="Jones S.J."/>
            <person name="Pretorius I.S."/>
            <person name="Schmidt S.A."/>
            <person name="Borneman A.R."/>
        </authorList>
    </citation>
    <scope>NUCLEOTIDE SEQUENCE [LARGE SCALE GENOMIC DNA]</scope>
    <source>
        <strain evidence="3">cv. Chardonnay</strain>
        <tissue evidence="2">Leaf</tissue>
    </source>
</reference>
<dbReference type="InterPro" id="IPR043128">
    <property type="entry name" value="Rev_trsase/Diguanyl_cyclase"/>
</dbReference>
<dbReference type="SUPFAM" id="SSF56672">
    <property type="entry name" value="DNA/RNA polymerases"/>
    <property type="match status" value="1"/>
</dbReference>
<dbReference type="GO" id="GO:0015074">
    <property type="term" value="P:DNA integration"/>
    <property type="evidence" value="ECO:0007669"/>
    <property type="project" value="InterPro"/>
</dbReference>
<dbReference type="InterPro" id="IPR012337">
    <property type="entry name" value="RNaseH-like_sf"/>
</dbReference>
<dbReference type="Gene3D" id="3.30.420.10">
    <property type="entry name" value="Ribonuclease H-like superfamily/Ribonuclease H"/>
    <property type="match status" value="1"/>
</dbReference>
<evidence type="ECO:0000313" key="3">
    <source>
        <dbReference type="Proteomes" id="UP000288805"/>
    </source>
</evidence>
<dbReference type="PANTHER" id="PTHR37984">
    <property type="entry name" value="PROTEIN CBG26694"/>
    <property type="match status" value="1"/>
</dbReference>
<name>A0A438BUH7_VITVI</name>
<dbReference type="Gene3D" id="3.30.70.270">
    <property type="match status" value="1"/>
</dbReference>
<dbReference type="PANTHER" id="PTHR37984:SF5">
    <property type="entry name" value="PROTEIN NYNRIN-LIKE"/>
    <property type="match status" value="1"/>
</dbReference>
<sequence length="816" mass="93938">MDHIEQRIRQLRVSDNLVIWDDLDGIPMASLPAKFRMFDIERYTSISCPYIHLQLYSTVMRAHRGRNQLKDRCQLMWALLVLLVRGLPMSSAYWALRDLQPHTLHQYSHVMQHRSLPQSILPQFRMDLHCAYHQGSRHKTDHFSALRHAIQDFIDQGHRVSYVILDNGSTLNVCPIATAIALSYAFSNFGPSTQTIRAYDSTKREVIGQPWIQSVGAIPFSIHQKVKFIHDGQVIIVQFTRDTFASSEPVFHINHSEDDLFLIGFIFDEDDISTSLEKVRAQSSHILFDYYVRPYSMSLADYFVRASKLQTHLEGIVGVFRSIQEAELQYLVHQLQLSDGALGTFASTLAASSSPNHMSLLTIYFLDKVDECGTFVEIRDMVDGVVPHNEYIDEILVMGISQIDRIVQPKLAFLFDLFKVSTIKVVEEVQSVPALKLSKDVIVVYDIFKDYEISQHDSNEDSSSASGPNPIDHRVSPTTGDIENVDFIQYRLPLLPHPRPIKQKLRILHPRWSLQVNEEIQKQLSVGFLSMVKYPEWHNKILMAPKDMINMSFITKWDHLTALERFFERIKQFKLRLNPKKCTFGVTSRKLLGYMVSEKSIEADPNKIRVILDMPALRTKKEIRGFLGRLQYKSIKRSIVAYHLPSLLVSNGRAIDDDFPDEDITAGDWKTKDVKLRLYHAYLELLVGRFDDLRCPECQMHGNLIHMPPSELHALTLPWSFSVWCIDIIGKIMPKSSSGHEFILVSIDYFTKWVKATSYAILTLAMVASFIISHIICRYEVPHELISDKGVYLKANVDTLLQRYGIQHRRSFAYKL</sequence>
<feature type="domain" description="Integrase catalytic" evidence="1">
    <location>
        <begin position="714"/>
        <end position="816"/>
    </location>
</feature>
<gene>
    <name evidence="2" type="ORF">CK203_116912</name>
</gene>